<reference evidence="2 3" key="1">
    <citation type="journal article" date="2023" name="IMA Fungus">
        <title>Comparative genomic study of the Penicillium genus elucidates a diverse pangenome and 15 lateral gene transfer events.</title>
        <authorList>
            <person name="Petersen C."/>
            <person name="Sorensen T."/>
            <person name="Nielsen M.R."/>
            <person name="Sondergaard T.E."/>
            <person name="Sorensen J.L."/>
            <person name="Fitzpatrick D.A."/>
            <person name="Frisvad J.C."/>
            <person name="Nielsen K.L."/>
        </authorList>
    </citation>
    <scope>NUCLEOTIDE SEQUENCE [LARGE SCALE GENOMIC DNA]</scope>
    <source>
        <strain evidence="2 3">IBT 35679</strain>
    </source>
</reference>
<protein>
    <submittedName>
        <fullName evidence="2">Uncharacterized protein</fullName>
    </submittedName>
</protein>
<feature type="region of interest" description="Disordered" evidence="1">
    <location>
        <begin position="1"/>
        <end position="54"/>
    </location>
</feature>
<sequence>MATKCFPKPSLDATRQPPKNKDLTPTSPDTKKHLPSADKDIEPSKLDQEQSNNEVEIVPGSELRSREDAQIRPFVQFFDQECYRMSGPLIDLYNDTKSFRVPWATKMSLDLLLEMCQKENNNNSKYKETTILQMVGSIFQGDKACLACQAGKNKSYRDCVATQCVRSGACANCIQRSMKQGMVQIFACDFFNDSEENRQACYSRDKTRYSGLRVSANSAVRKQYEPKRVTKNRRSETFMRNLITQIKLHLPHIFAGDKSTRATHAKKIKHMLVLIDGELRGLPELTEDINSLELSETNTGKALPDTQSGILEDVTMGEQQVNLWTTANEDLMDPTIGDSAKNKIKDKADDEVKKEIQGGIKYEAKKEDMPDSLINNEIKDEIEDEFKVKVKDEVKDEDMLGWAFKDEAKDETKDEIKDEDLPV</sequence>
<feature type="compositionally biased region" description="Basic and acidic residues" evidence="1">
    <location>
        <begin position="29"/>
        <end position="48"/>
    </location>
</feature>
<accession>A0AAD6CQ10</accession>
<evidence type="ECO:0000256" key="1">
    <source>
        <dbReference type="SAM" id="MobiDB-lite"/>
    </source>
</evidence>
<comment type="caution">
    <text evidence="2">The sequence shown here is derived from an EMBL/GenBank/DDBJ whole genome shotgun (WGS) entry which is preliminary data.</text>
</comment>
<organism evidence="2 3">
    <name type="scientific">Penicillium frequentans</name>
    <dbReference type="NCBI Taxonomy" id="3151616"/>
    <lineage>
        <taxon>Eukaryota</taxon>
        <taxon>Fungi</taxon>
        <taxon>Dikarya</taxon>
        <taxon>Ascomycota</taxon>
        <taxon>Pezizomycotina</taxon>
        <taxon>Eurotiomycetes</taxon>
        <taxon>Eurotiomycetidae</taxon>
        <taxon>Eurotiales</taxon>
        <taxon>Aspergillaceae</taxon>
        <taxon>Penicillium</taxon>
    </lineage>
</organism>
<dbReference type="Proteomes" id="UP001220324">
    <property type="component" value="Unassembled WGS sequence"/>
</dbReference>
<name>A0AAD6CQ10_9EURO</name>
<evidence type="ECO:0000313" key="3">
    <source>
        <dbReference type="Proteomes" id="UP001220324"/>
    </source>
</evidence>
<keyword evidence="3" id="KW-1185">Reference proteome</keyword>
<gene>
    <name evidence="2" type="ORF">N7494_009089</name>
</gene>
<dbReference type="EMBL" id="JAQIZZ010000007">
    <property type="protein sequence ID" value="KAJ5532537.1"/>
    <property type="molecule type" value="Genomic_DNA"/>
</dbReference>
<proteinExistence type="predicted"/>
<evidence type="ECO:0000313" key="2">
    <source>
        <dbReference type="EMBL" id="KAJ5532537.1"/>
    </source>
</evidence>
<dbReference type="AlphaFoldDB" id="A0AAD6CQ10"/>